<accession>A0A8J2L7R4</accession>
<gene>
    <name evidence="1" type="ORF">AFUS01_LOCUS39557</name>
</gene>
<proteinExistence type="predicted"/>
<protein>
    <submittedName>
        <fullName evidence="1">Uncharacterized protein</fullName>
    </submittedName>
</protein>
<dbReference type="Proteomes" id="UP000708208">
    <property type="component" value="Unassembled WGS sequence"/>
</dbReference>
<feature type="non-terminal residue" evidence="1">
    <location>
        <position position="1"/>
    </location>
</feature>
<evidence type="ECO:0000313" key="2">
    <source>
        <dbReference type="Proteomes" id="UP000708208"/>
    </source>
</evidence>
<organism evidence="1 2">
    <name type="scientific">Allacma fusca</name>
    <dbReference type="NCBI Taxonomy" id="39272"/>
    <lineage>
        <taxon>Eukaryota</taxon>
        <taxon>Metazoa</taxon>
        <taxon>Ecdysozoa</taxon>
        <taxon>Arthropoda</taxon>
        <taxon>Hexapoda</taxon>
        <taxon>Collembola</taxon>
        <taxon>Symphypleona</taxon>
        <taxon>Sminthuridae</taxon>
        <taxon>Allacma</taxon>
    </lineage>
</organism>
<comment type="caution">
    <text evidence="1">The sequence shown here is derived from an EMBL/GenBank/DDBJ whole genome shotgun (WGS) entry which is preliminary data.</text>
</comment>
<dbReference type="EMBL" id="CAJVCH010552564">
    <property type="protein sequence ID" value="CAG7829712.1"/>
    <property type="molecule type" value="Genomic_DNA"/>
</dbReference>
<dbReference type="AlphaFoldDB" id="A0A8J2L7R4"/>
<evidence type="ECO:0000313" key="1">
    <source>
        <dbReference type="EMBL" id="CAG7829712.1"/>
    </source>
</evidence>
<keyword evidence="2" id="KW-1185">Reference proteome</keyword>
<name>A0A8J2L7R4_9HEXA</name>
<sequence length="33" mass="3668">VQKEWRMAAVQPVEALIPSNLLEGHTQCIYVGS</sequence>
<reference evidence="1" key="1">
    <citation type="submission" date="2021-06" db="EMBL/GenBank/DDBJ databases">
        <authorList>
            <person name="Hodson N. C."/>
            <person name="Mongue J. A."/>
            <person name="Jaron S. K."/>
        </authorList>
    </citation>
    <scope>NUCLEOTIDE SEQUENCE</scope>
</reference>